<comment type="subcellular location">
    <subcellularLocation>
        <location evidence="2">Mitochondrion inner membrane</location>
        <topology evidence="2">Peripheral membrane protein</topology>
        <orientation evidence="2">Matrix side</orientation>
    </subcellularLocation>
</comment>
<evidence type="ECO:0000256" key="15">
    <source>
        <dbReference type="ARBA" id="ARBA00023136"/>
    </source>
</evidence>
<evidence type="ECO:0000256" key="7">
    <source>
        <dbReference type="ARBA" id="ARBA00018337"/>
    </source>
</evidence>
<comment type="similarity">
    <text evidence="5">Belongs to the TAM41 family.</text>
</comment>
<evidence type="ECO:0000256" key="5">
    <source>
        <dbReference type="ARBA" id="ARBA00005458"/>
    </source>
</evidence>
<dbReference type="Proteomes" id="UP001370490">
    <property type="component" value="Unassembled WGS sequence"/>
</dbReference>
<dbReference type="GO" id="GO:0016024">
    <property type="term" value="P:CDP-diacylglycerol biosynthetic process"/>
    <property type="evidence" value="ECO:0007669"/>
    <property type="project" value="TreeGrafter"/>
</dbReference>
<dbReference type="PANTHER" id="PTHR13619:SF0">
    <property type="entry name" value="PHOSPHATIDATE CYTIDYLYLTRANSFERASE, MITOCHONDRIAL"/>
    <property type="match status" value="1"/>
</dbReference>
<keyword evidence="15" id="KW-0472">Membrane</keyword>
<comment type="caution">
    <text evidence="19">The sequence shown here is derived from an EMBL/GenBank/DDBJ whole genome shotgun (WGS) entry which is preliminary data.</text>
</comment>
<evidence type="ECO:0000256" key="6">
    <source>
        <dbReference type="ARBA" id="ARBA00012487"/>
    </source>
</evidence>
<evidence type="ECO:0000256" key="14">
    <source>
        <dbReference type="ARBA" id="ARBA00023128"/>
    </source>
</evidence>
<comment type="pathway">
    <text evidence="3">Phospholipid metabolism; CDP-diacylglycerol biosynthesis; CDP-diacylglycerol from sn-glycerol 3-phosphate: step 3/3.</text>
</comment>
<evidence type="ECO:0000256" key="8">
    <source>
        <dbReference type="ARBA" id="ARBA00022516"/>
    </source>
</evidence>
<comment type="cofactor">
    <cofactor evidence="1">
        <name>Mg(2+)</name>
        <dbReference type="ChEBI" id="CHEBI:18420"/>
    </cofactor>
</comment>
<keyword evidence="12" id="KW-0460">Magnesium</keyword>
<keyword evidence="16" id="KW-0594">Phospholipid biosynthesis</keyword>
<dbReference type="InterPro" id="IPR015222">
    <property type="entry name" value="Tam41"/>
</dbReference>
<dbReference type="EMBL" id="JBAMMX010000010">
    <property type="protein sequence ID" value="KAK6931962.1"/>
    <property type="molecule type" value="Genomic_DNA"/>
</dbReference>
<evidence type="ECO:0000256" key="17">
    <source>
        <dbReference type="ARBA" id="ARBA00023264"/>
    </source>
</evidence>
<dbReference type="GO" id="GO:0032049">
    <property type="term" value="P:cardiolipin biosynthetic process"/>
    <property type="evidence" value="ECO:0007669"/>
    <property type="project" value="InterPro"/>
</dbReference>
<evidence type="ECO:0000256" key="11">
    <source>
        <dbReference type="ARBA" id="ARBA00022792"/>
    </source>
</evidence>
<dbReference type="AlphaFoldDB" id="A0AAN8VR97"/>
<keyword evidence="9" id="KW-0808">Transferase</keyword>
<evidence type="ECO:0000256" key="4">
    <source>
        <dbReference type="ARBA" id="ARBA00005189"/>
    </source>
</evidence>
<name>A0AAN8VR97_9MAGN</name>
<evidence type="ECO:0000313" key="19">
    <source>
        <dbReference type="EMBL" id="KAK6931962.1"/>
    </source>
</evidence>
<evidence type="ECO:0000256" key="1">
    <source>
        <dbReference type="ARBA" id="ARBA00001946"/>
    </source>
</evidence>
<evidence type="ECO:0000256" key="10">
    <source>
        <dbReference type="ARBA" id="ARBA00022695"/>
    </source>
</evidence>
<evidence type="ECO:0000256" key="9">
    <source>
        <dbReference type="ARBA" id="ARBA00022679"/>
    </source>
</evidence>
<proteinExistence type="inferred from homology"/>
<comment type="pathway">
    <text evidence="4">Lipid metabolism.</text>
</comment>
<evidence type="ECO:0000313" key="20">
    <source>
        <dbReference type="Proteomes" id="UP001370490"/>
    </source>
</evidence>
<evidence type="ECO:0000256" key="18">
    <source>
        <dbReference type="ARBA" id="ARBA00029893"/>
    </source>
</evidence>
<keyword evidence="11" id="KW-0999">Mitochondrion inner membrane</keyword>
<keyword evidence="17" id="KW-1208">Phospholipid metabolism</keyword>
<keyword evidence="20" id="KW-1185">Reference proteome</keyword>
<accession>A0AAN8VR97</accession>
<dbReference type="Pfam" id="PF09139">
    <property type="entry name" value="Tam41_Mmp37"/>
    <property type="match status" value="1"/>
</dbReference>
<evidence type="ECO:0000256" key="2">
    <source>
        <dbReference type="ARBA" id="ARBA00004443"/>
    </source>
</evidence>
<reference evidence="19 20" key="1">
    <citation type="submission" date="2023-12" db="EMBL/GenBank/DDBJ databases">
        <title>A high-quality genome assembly for Dillenia turbinata (Dilleniales).</title>
        <authorList>
            <person name="Chanderbali A."/>
        </authorList>
    </citation>
    <scope>NUCLEOTIDE SEQUENCE [LARGE SCALE GENOMIC DNA]</scope>
    <source>
        <strain evidence="19">LSX21</strain>
        <tissue evidence="19">Leaf</tissue>
    </source>
</reference>
<dbReference type="GO" id="GO:0004605">
    <property type="term" value="F:phosphatidate cytidylyltransferase activity"/>
    <property type="evidence" value="ECO:0007669"/>
    <property type="project" value="UniProtKB-EC"/>
</dbReference>
<dbReference type="GO" id="GO:0005743">
    <property type="term" value="C:mitochondrial inner membrane"/>
    <property type="evidence" value="ECO:0007669"/>
    <property type="project" value="UniProtKB-SubCell"/>
</dbReference>
<keyword evidence="8" id="KW-0444">Lipid biosynthesis</keyword>
<gene>
    <name evidence="19" type="ORF">RJ641_001586</name>
</gene>
<keyword evidence="14" id="KW-0496">Mitochondrion</keyword>
<sequence length="315" mass="35440">MKDRERREVKGGLLEILPPVDFACVYGSSLLSSTSSSADKSTMIDYIVGVSDPIGWHSQCFQFQKNLKMNRHHYASWMVHFGGADLITKVADKIGVGVHFNPFVTFNDSMYKYGVVRMQDLIQDVLNWDRLYLSGRLQKPVHLLIDNLDIENVNSVNLRAATSAALLLLPSKFTEVKKIVQGQFHLFQMMYKPILEDYAMKDLLRFHYDGCQANMTQDCSLSAAQTLVGHLAPTVRRQMGSKLGKAETMTESGRVIQRAVINSREEIVRCMQTVVRRIVMVSSARQAVSGILAVGGVNAARYLGRKMSKAWKSWT</sequence>
<evidence type="ECO:0000256" key="16">
    <source>
        <dbReference type="ARBA" id="ARBA00023209"/>
    </source>
</evidence>
<keyword evidence="13" id="KW-0443">Lipid metabolism</keyword>
<dbReference type="EC" id="2.7.7.41" evidence="6"/>
<organism evidence="19 20">
    <name type="scientific">Dillenia turbinata</name>
    <dbReference type="NCBI Taxonomy" id="194707"/>
    <lineage>
        <taxon>Eukaryota</taxon>
        <taxon>Viridiplantae</taxon>
        <taxon>Streptophyta</taxon>
        <taxon>Embryophyta</taxon>
        <taxon>Tracheophyta</taxon>
        <taxon>Spermatophyta</taxon>
        <taxon>Magnoliopsida</taxon>
        <taxon>eudicotyledons</taxon>
        <taxon>Gunneridae</taxon>
        <taxon>Pentapetalae</taxon>
        <taxon>Dilleniales</taxon>
        <taxon>Dilleniaceae</taxon>
        <taxon>Dillenia</taxon>
    </lineage>
</organism>
<evidence type="ECO:0000256" key="3">
    <source>
        <dbReference type="ARBA" id="ARBA00005119"/>
    </source>
</evidence>
<protein>
    <recommendedName>
        <fullName evidence="7">Phosphatidate cytidylyltransferase, mitochondrial</fullName>
        <ecNumber evidence="6">2.7.7.41</ecNumber>
    </recommendedName>
    <alternativeName>
        <fullName evidence="18">CDP-diacylglycerol synthase</fullName>
    </alternativeName>
</protein>
<evidence type="ECO:0000256" key="13">
    <source>
        <dbReference type="ARBA" id="ARBA00023098"/>
    </source>
</evidence>
<keyword evidence="10 19" id="KW-0548">Nucleotidyltransferase</keyword>
<dbReference type="PANTHER" id="PTHR13619">
    <property type="entry name" value="PHOSPHATIDATE CYTIDYLYLTRANSFERASE, MITOCHONDRIAL"/>
    <property type="match status" value="1"/>
</dbReference>
<evidence type="ECO:0000256" key="12">
    <source>
        <dbReference type="ARBA" id="ARBA00022842"/>
    </source>
</evidence>